<gene>
    <name evidence="2" type="ORF">GSTENG00024109001</name>
</gene>
<accession>Q4S4N0</accession>
<feature type="region of interest" description="Disordered" evidence="1">
    <location>
        <begin position="16"/>
        <end position="41"/>
    </location>
</feature>
<name>Q4S4N0_TETNG</name>
<reference evidence="2" key="1">
    <citation type="journal article" date="2004" name="Nature">
        <title>Genome duplication in the teleost fish Tetraodon nigroviridis reveals the early vertebrate proto-karyotype.</title>
        <authorList>
            <person name="Jaillon O."/>
            <person name="Aury J.-M."/>
            <person name="Brunet F."/>
            <person name="Petit J.-L."/>
            <person name="Stange-Thomann N."/>
            <person name="Mauceli E."/>
            <person name="Bouneau L."/>
            <person name="Fischer C."/>
            <person name="Ozouf-Costaz C."/>
            <person name="Bernot A."/>
            <person name="Nicaud S."/>
            <person name="Jaffe D."/>
            <person name="Fisher S."/>
            <person name="Lutfalla G."/>
            <person name="Dossat C."/>
            <person name="Segurens B."/>
            <person name="Dasilva C."/>
            <person name="Salanoubat M."/>
            <person name="Levy M."/>
            <person name="Boudet N."/>
            <person name="Castellano S."/>
            <person name="Anthouard V."/>
            <person name="Jubin C."/>
            <person name="Castelli V."/>
            <person name="Katinka M."/>
            <person name="Vacherie B."/>
            <person name="Biemont C."/>
            <person name="Skalli Z."/>
            <person name="Cattolico L."/>
            <person name="Poulain J."/>
            <person name="De Berardinis V."/>
            <person name="Cruaud C."/>
            <person name="Duprat S."/>
            <person name="Brottier P."/>
            <person name="Coutanceau J.-P."/>
            <person name="Gouzy J."/>
            <person name="Parra G."/>
            <person name="Lardier G."/>
            <person name="Chapple C."/>
            <person name="McKernan K.J."/>
            <person name="McEwan P."/>
            <person name="Bosak S."/>
            <person name="Kellis M."/>
            <person name="Volff J.-N."/>
            <person name="Guigo R."/>
            <person name="Zody M.C."/>
            <person name="Mesirov J."/>
            <person name="Lindblad-Toh K."/>
            <person name="Birren B."/>
            <person name="Nusbaum C."/>
            <person name="Kahn D."/>
            <person name="Robinson-Rechavi M."/>
            <person name="Laudet V."/>
            <person name="Schachter V."/>
            <person name="Quetier F."/>
            <person name="Saurin W."/>
            <person name="Scarpelli C."/>
            <person name="Wincker P."/>
            <person name="Lander E.S."/>
            <person name="Weissenbach J."/>
            <person name="Roest Crollius H."/>
        </authorList>
    </citation>
    <scope>NUCLEOTIDE SEQUENCE [LARGE SCALE GENOMIC DNA]</scope>
</reference>
<comment type="caution">
    <text evidence="2">The sequence shown here is derived from an EMBL/GenBank/DDBJ whole genome shotgun (WGS) entry which is preliminary data.</text>
</comment>
<dbReference type="AlphaFoldDB" id="Q4S4N0"/>
<protein>
    <submittedName>
        <fullName evidence="2">(spotted green pufferfish) hypothetical protein</fullName>
    </submittedName>
</protein>
<reference evidence="2" key="2">
    <citation type="submission" date="2004-02" db="EMBL/GenBank/DDBJ databases">
        <authorList>
            <consortium name="Genoscope"/>
            <consortium name="Whitehead Institute Centre for Genome Research"/>
        </authorList>
    </citation>
    <scope>NUCLEOTIDE SEQUENCE</scope>
</reference>
<organism evidence="2">
    <name type="scientific">Tetraodon nigroviridis</name>
    <name type="common">Spotted green pufferfish</name>
    <name type="synonym">Chelonodon nigroviridis</name>
    <dbReference type="NCBI Taxonomy" id="99883"/>
    <lineage>
        <taxon>Eukaryota</taxon>
        <taxon>Metazoa</taxon>
        <taxon>Chordata</taxon>
        <taxon>Craniata</taxon>
        <taxon>Vertebrata</taxon>
        <taxon>Euteleostomi</taxon>
        <taxon>Actinopterygii</taxon>
        <taxon>Neopterygii</taxon>
        <taxon>Teleostei</taxon>
        <taxon>Neoteleostei</taxon>
        <taxon>Acanthomorphata</taxon>
        <taxon>Eupercaria</taxon>
        <taxon>Tetraodontiformes</taxon>
        <taxon>Tetradontoidea</taxon>
        <taxon>Tetraodontidae</taxon>
        <taxon>Tetraodon</taxon>
    </lineage>
</organism>
<dbReference type="EMBL" id="CAAE01014738">
    <property type="protein sequence ID" value="CAG04402.1"/>
    <property type="molecule type" value="Genomic_DNA"/>
</dbReference>
<evidence type="ECO:0000256" key="1">
    <source>
        <dbReference type="SAM" id="MobiDB-lite"/>
    </source>
</evidence>
<evidence type="ECO:0000313" key="2">
    <source>
        <dbReference type="EMBL" id="CAG04402.1"/>
    </source>
</evidence>
<proteinExistence type="predicted"/>
<dbReference type="KEGG" id="tng:GSTEN00024109G001"/>
<feature type="compositionally biased region" description="Polar residues" evidence="1">
    <location>
        <begin position="32"/>
        <end position="41"/>
    </location>
</feature>
<sequence>MAGTVFGRLSLEEGDSANSLEGLDNKLGAEGKTTSGYLLRV</sequence>